<accession>A0A6M7WQ78</accession>
<dbReference type="SMART" id="SM00347">
    <property type="entry name" value="HTH_MARR"/>
    <property type="match status" value="1"/>
</dbReference>
<proteinExistence type="predicted"/>
<protein>
    <submittedName>
        <fullName evidence="5">MarR family transcriptional regulator</fullName>
    </submittedName>
</protein>
<dbReference type="PANTHER" id="PTHR42756:SF1">
    <property type="entry name" value="TRANSCRIPTIONAL REPRESSOR OF EMRAB OPERON"/>
    <property type="match status" value="1"/>
</dbReference>
<dbReference type="PROSITE" id="PS50995">
    <property type="entry name" value="HTH_MARR_2"/>
    <property type="match status" value="1"/>
</dbReference>
<keyword evidence="2" id="KW-0238">DNA-binding</keyword>
<dbReference type="PRINTS" id="PR00598">
    <property type="entry name" value="HTHMARR"/>
</dbReference>
<sequence length="150" mass="16645">MTGWKLFENPAPLINMASRAFARLGERRVKAFGFSIGQMPVIYLLRDGGAMSQKELAGFAKIEQPSMAQMLARMERDGLIHRTPDPNDGRSSLISLTEAALAKLPAAREALHEGSEQALAGFSEDEVTTFLDLLRRLNENLDRMVAREVE</sequence>
<dbReference type="AlphaFoldDB" id="A0A6M7WQ78"/>
<dbReference type="InterPro" id="IPR000835">
    <property type="entry name" value="HTH_MarR-typ"/>
</dbReference>
<dbReference type="EMBL" id="CP033367">
    <property type="protein sequence ID" value="QKD02973.1"/>
    <property type="molecule type" value="Genomic_DNA"/>
</dbReference>
<dbReference type="SUPFAM" id="SSF46785">
    <property type="entry name" value="Winged helix' DNA-binding domain"/>
    <property type="match status" value="1"/>
</dbReference>
<evidence type="ECO:0000313" key="6">
    <source>
        <dbReference type="Proteomes" id="UP000503017"/>
    </source>
</evidence>
<dbReference type="GO" id="GO:0003700">
    <property type="term" value="F:DNA-binding transcription factor activity"/>
    <property type="evidence" value="ECO:0007669"/>
    <property type="project" value="InterPro"/>
</dbReference>
<name>A0A6M7WQ78_RHILI</name>
<keyword evidence="1" id="KW-0805">Transcription regulation</keyword>
<evidence type="ECO:0000259" key="4">
    <source>
        <dbReference type="PROSITE" id="PS50995"/>
    </source>
</evidence>
<dbReference type="Proteomes" id="UP000503017">
    <property type="component" value="Chromosome"/>
</dbReference>
<dbReference type="InterPro" id="IPR036390">
    <property type="entry name" value="WH_DNA-bd_sf"/>
</dbReference>
<evidence type="ECO:0000256" key="2">
    <source>
        <dbReference type="ARBA" id="ARBA00023125"/>
    </source>
</evidence>
<feature type="domain" description="HTH marR-type" evidence="4">
    <location>
        <begin position="7"/>
        <end position="139"/>
    </location>
</feature>
<reference evidence="5 6" key="1">
    <citation type="submission" date="2018-10" db="EMBL/GenBank/DDBJ databases">
        <authorList>
            <person name="Perry B.J."/>
            <person name="Sullivan J.T."/>
            <person name="Murphy R.J.T."/>
            <person name="Ramsay J.P."/>
            <person name="Ronson C.W."/>
        </authorList>
    </citation>
    <scope>NUCLEOTIDE SEQUENCE [LARGE SCALE GENOMIC DNA]</scope>
    <source>
        <strain evidence="5 6">R88b</strain>
    </source>
</reference>
<dbReference type="RefSeq" id="WP_032925438.1">
    <property type="nucleotide sequence ID" value="NZ_CP033367.1"/>
</dbReference>
<dbReference type="Pfam" id="PF01047">
    <property type="entry name" value="MarR"/>
    <property type="match status" value="1"/>
</dbReference>
<dbReference type="PANTHER" id="PTHR42756">
    <property type="entry name" value="TRANSCRIPTIONAL REGULATOR, MARR"/>
    <property type="match status" value="1"/>
</dbReference>
<evidence type="ECO:0000256" key="3">
    <source>
        <dbReference type="ARBA" id="ARBA00023163"/>
    </source>
</evidence>
<dbReference type="InterPro" id="IPR036388">
    <property type="entry name" value="WH-like_DNA-bd_sf"/>
</dbReference>
<organism evidence="5 6">
    <name type="scientific">Mesorhizobium loti R88b</name>
    <dbReference type="NCBI Taxonomy" id="935548"/>
    <lineage>
        <taxon>Bacteria</taxon>
        <taxon>Pseudomonadati</taxon>
        <taxon>Pseudomonadota</taxon>
        <taxon>Alphaproteobacteria</taxon>
        <taxon>Hyphomicrobiales</taxon>
        <taxon>Phyllobacteriaceae</taxon>
        <taxon>Mesorhizobium</taxon>
    </lineage>
</organism>
<keyword evidence="3" id="KW-0804">Transcription</keyword>
<evidence type="ECO:0000313" key="5">
    <source>
        <dbReference type="EMBL" id="QKD02973.1"/>
    </source>
</evidence>
<evidence type="ECO:0000256" key="1">
    <source>
        <dbReference type="ARBA" id="ARBA00023015"/>
    </source>
</evidence>
<gene>
    <name evidence="5" type="ORF">EB235_16890</name>
</gene>
<dbReference type="Gene3D" id="1.10.10.10">
    <property type="entry name" value="Winged helix-like DNA-binding domain superfamily/Winged helix DNA-binding domain"/>
    <property type="match status" value="1"/>
</dbReference>
<dbReference type="GO" id="GO:0003677">
    <property type="term" value="F:DNA binding"/>
    <property type="evidence" value="ECO:0007669"/>
    <property type="project" value="UniProtKB-KW"/>
</dbReference>